<reference evidence="2" key="1">
    <citation type="submission" date="2022-11" db="EMBL/GenBank/DDBJ databases">
        <authorList>
            <person name="Kikuchi T."/>
        </authorList>
    </citation>
    <scope>NUCLEOTIDE SEQUENCE</scope>
    <source>
        <strain evidence="2">PS1010</strain>
    </source>
</reference>
<evidence type="ECO:0000313" key="2">
    <source>
        <dbReference type="EMBL" id="CAI5442631.1"/>
    </source>
</evidence>
<sequence>MAGNQEKAARDLNQNFRQKSANSTPRCKKFKKINYNERDNAENAVRSPKYGKQTIFTTVTLTWDGTSSKQSEVIRNPVMKESVAPGEVRELEKSDNAAKAEILSTKSEDSNCEPEEGEIDDSASEDAQHLKSPAKVSPTSPQIKLENLDDYQTEDTTIVEDEQYPTESTEEARIQRKIYINEQINDSINVVETHFATILATSDEKDRKKTRRLFLPAAFTEETFDEFVVNQLYAVFKPAMLTRHYDANGLGLGSGSIIVDFDKENAVAEYAKNRSWKAQRLIRLLSTHLQKDVNNIKIYMFAFNSYIVPEKFCNDLVNHFGARNIQPFFNKNKKFISCVCEMGYVSARRFMMDRKYKSNGQEIHLQAYQIDPN</sequence>
<feature type="region of interest" description="Disordered" evidence="1">
    <location>
        <begin position="1"/>
        <end position="46"/>
    </location>
</feature>
<feature type="compositionally biased region" description="Basic and acidic residues" evidence="1">
    <location>
        <begin position="87"/>
        <end position="98"/>
    </location>
</feature>
<feature type="region of interest" description="Disordered" evidence="1">
    <location>
        <begin position="84"/>
        <end position="141"/>
    </location>
</feature>
<protein>
    <submittedName>
        <fullName evidence="2">Uncharacterized protein</fullName>
    </submittedName>
</protein>
<dbReference type="AlphaFoldDB" id="A0A9P1N024"/>
<gene>
    <name evidence="2" type="ORF">CAMP_LOCUS5268</name>
</gene>
<accession>A0A9P1N024</accession>
<evidence type="ECO:0000313" key="3">
    <source>
        <dbReference type="Proteomes" id="UP001152747"/>
    </source>
</evidence>
<organism evidence="2 3">
    <name type="scientific">Caenorhabditis angaria</name>
    <dbReference type="NCBI Taxonomy" id="860376"/>
    <lineage>
        <taxon>Eukaryota</taxon>
        <taxon>Metazoa</taxon>
        <taxon>Ecdysozoa</taxon>
        <taxon>Nematoda</taxon>
        <taxon>Chromadorea</taxon>
        <taxon>Rhabditida</taxon>
        <taxon>Rhabditina</taxon>
        <taxon>Rhabditomorpha</taxon>
        <taxon>Rhabditoidea</taxon>
        <taxon>Rhabditidae</taxon>
        <taxon>Peloderinae</taxon>
        <taxon>Caenorhabditis</taxon>
    </lineage>
</organism>
<keyword evidence="3" id="KW-1185">Reference proteome</keyword>
<comment type="caution">
    <text evidence="2">The sequence shown here is derived from an EMBL/GenBank/DDBJ whole genome shotgun (WGS) entry which is preliminary data.</text>
</comment>
<proteinExistence type="predicted"/>
<dbReference type="EMBL" id="CANHGI010000002">
    <property type="protein sequence ID" value="CAI5442631.1"/>
    <property type="molecule type" value="Genomic_DNA"/>
</dbReference>
<feature type="compositionally biased region" description="Acidic residues" evidence="1">
    <location>
        <begin position="110"/>
        <end position="124"/>
    </location>
</feature>
<name>A0A9P1N024_9PELO</name>
<feature type="compositionally biased region" description="Polar residues" evidence="1">
    <location>
        <begin position="12"/>
        <end position="25"/>
    </location>
</feature>
<evidence type="ECO:0000256" key="1">
    <source>
        <dbReference type="SAM" id="MobiDB-lite"/>
    </source>
</evidence>
<dbReference type="Proteomes" id="UP001152747">
    <property type="component" value="Unassembled WGS sequence"/>
</dbReference>